<sequence length="129" mass="14661">MQLRIGAFLLVQGILTAACGRSDSSRFTIQHNKVERVEGCHIILDIWNPDHETPYAGVRFVCGAPESAQHQEAWWGDKPQPLAFDMGLGECLLLGERFYCLEKVEPEGVTFKATYQWANRHHDRIKPLP</sequence>
<gene>
    <name evidence="1" type="ORF">KEG57_20030</name>
</gene>
<name>A0A9X3X268_9BACT</name>
<evidence type="ECO:0000313" key="1">
    <source>
        <dbReference type="EMBL" id="MDC3982812.1"/>
    </source>
</evidence>
<accession>A0A9X3X268</accession>
<dbReference type="Proteomes" id="UP001151081">
    <property type="component" value="Unassembled WGS sequence"/>
</dbReference>
<dbReference type="PROSITE" id="PS51257">
    <property type="entry name" value="PROKAR_LIPOPROTEIN"/>
    <property type="match status" value="1"/>
</dbReference>
<dbReference type="AlphaFoldDB" id="A0A9X3X268"/>
<organism evidence="1 2">
    <name type="scientific">Polyangium jinanense</name>
    <dbReference type="NCBI Taxonomy" id="2829994"/>
    <lineage>
        <taxon>Bacteria</taxon>
        <taxon>Pseudomonadati</taxon>
        <taxon>Myxococcota</taxon>
        <taxon>Polyangia</taxon>
        <taxon>Polyangiales</taxon>
        <taxon>Polyangiaceae</taxon>
        <taxon>Polyangium</taxon>
    </lineage>
</organism>
<dbReference type="RefSeq" id="WP_272426961.1">
    <property type="nucleotide sequence ID" value="NZ_JAGTJJ010000010.1"/>
</dbReference>
<evidence type="ECO:0000313" key="2">
    <source>
        <dbReference type="Proteomes" id="UP001151081"/>
    </source>
</evidence>
<reference evidence="1 2" key="1">
    <citation type="submission" date="2021-04" db="EMBL/GenBank/DDBJ databases">
        <title>Genome analysis of Polyangium sp.</title>
        <authorList>
            <person name="Li Y."/>
            <person name="Wang J."/>
        </authorList>
    </citation>
    <scope>NUCLEOTIDE SEQUENCE [LARGE SCALE GENOMIC DNA]</scope>
    <source>
        <strain evidence="1 2">SDU14</strain>
    </source>
</reference>
<proteinExistence type="predicted"/>
<comment type="caution">
    <text evidence="1">The sequence shown here is derived from an EMBL/GenBank/DDBJ whole genome shotgun (WGS) entry which is preliminary data.</text>
</comment>
<dbReference type="EMBL" id="JAGTJJ010000010">
    <property type="protein sequence ID" value="MDC3982812.1"/>
    <property type="molecule type" value="Genomic_DNA"/>
</dbReference>
<keyword evidence="2" id="KW-1185">Reference proteome</keyword>
<evidence type="ECO:0008006" key="3">
    <source>
        <dbReference type="Google" id="ProtNLM"/>
    </source>
</evidence>
<protein>
    <recommendedName>
        <fullName evidence="3">Lipoprotein</fullName>
    </recommendedName>
</protein>